<dbReference type="AlphaFoldDB" id="A0A0E9WDU4"/>
<proteinExistence type="predicted"/>
<reference evidence="1" key="1">
    <citation type="submission" date="2014-11" db="EMBL/GenBank/DDBJ databases">
        <authorList>
            <person name="Amaro Gonzalez C."/>
        </authorList>
    </citation>
    <scope>NUCLEOTIDE SEQUENCE</scope>
</reference>
<accession>A0A0E9WDU4</accession>
<dbReference type="EMBL" id="GBXM01020013">
    <property type="protein sequence ID" value="JAH88564.1"/>
    <property type="molecule type" value="Transcribed_RNA"/>
</dbReference>
<reference evidence="1" key="2">
    <citation type="journal article" date="2015" name="Fish Shellfish Immunol.">
        <title>Early steps in the European eel (Anguilla anguilla)-Vibrio vulnificus interaction in the gills: Role of the RtxA13 toxin.</title>
        <authorList>
            <person name="Callol A."/>
            <person name="Pajuelo D."/>
            <person name="Ebbesson L."/>
            <person name="Teles M."/>
            <person name="MacKenzie S."/>
            <person name="Amaro C."/>
        </authorList>
    </citation>
    <scope>NUCLEOTIDE SEQUENCE</scope>
</reference>
<name>A0A0E9WDU4_ANGAN</name>
<organism evidence="1">
    <name type="scientific">Anguilla anguilla</name>
    <name type="common">European freshwater eel</name>
    <name type="synonym">Muraena anguilla</name>
    <dbReference type="NCBI Taxonomy" id="7936"/>
    <lineage>
        <taxon>Eukaryota</taxon>
        <taxon>Metazoa</taxon>
        <taxon>Chordata</taxon>
        <taxon>Craniata</taxon>
        <taxon>Vertebrata</taxon>
        <taxon>Euteleostomi</taxon>
        <taxon>Actinopterygii</taxon>
        <taxon>Neopterygii</taxon>
        <taxon>Teleostei</taxon>
        <taxon>Anguilliformes</taxon>
        <taxon>Anguillidae</taxon>
        <taxon>Anguilla</taxon>
    </lineage>
</organism>
<sequence length="72" mass="8557">MPNLICFPHYIEIYLRRLIVKIAPVVQLHTIRFPCIKMFHHLKSSFSVLICFNQICSMVIQLMTYLSEKCWG</sequence>
<evidence type="ECO:0000313" key="1">
    <source>
        <dbReference type="EMBL" id="JAH88564.1"/>
    </source>
</evidence>
<protein>
    <submittedName>
        <fullName evidence="1">Uncharacterized protein</fullName>
    </submittedName>
</protein>